<dbReference type="Proteomes" id="UP000292307">
    <property type="component" value="Chromosome"/>
</dbReference>
<keyword evidence="2" id="KW-0677">Repeat</keyword>
<keyword evidence="6" id="KW-1185">Reference proteome</keyword>
<sequence>MLQRLKQRIADMRTIKTLSEGAERHANAMGEREPGPEHFLLAALDLPDGLAQRAFVRAGADPARLRAGIAAGHGAALAAAGADPALLAGDSPVPAGTGVYRAKGSMEAVMRSLAEWPRAAGEPLTGAHVAAVVASSTQGTAARALKAIGIDGATLAAAARAELDEVARRVA</sequence>
<dbReference type="SUPFAM" id="SSF81923">
    <property type="entry name" value="Double Clp-N motif"/>
    <property type="match status" value="1"/>
</dbReference>
<dbReference type="Pfam" id="PF02861">
    <property type="entry name" value="Clp_N"/>
    <property type="match status" value="1"/>
</dbReference>
<evidence type="ECO:0000313" key="5">
    <source>
        <dbReference type="EMBL" id="QBH99418.1"/>
    </source>
</evidence>
<reference evidence="4" key="3">
    <citation type="submission" date="2022-12" db="EMBL/GenBank/DDBJ databases">
        <authorList>
            <person name="Sun Q."/>
            <person name="Kim S."/>
        </authorList>
    </citation>
    <scope>NUCLEOTIDE SEQUENCE</scope>
    <source>
        <strain evidence="4">KCTC 12343</strain>
    </source>
</reference>
<reference evidence="4" key="1">
    <citation type="journal article" date="2014" name="Int. J. Syst. Evol. Microbiol.">
        <title>Complete genome sequence of Corynebacterium casei LMG S-19264T (=DSM 44701T), isolated from a smear-ripened cheese.</title>
        <authorList>
            <consortium name="US DOE Joint Genome Institute (JGI-PGF)"/>
            <person name="Walter F."/>
            <person name="Albersmeier A."/>
            <person name="Kalinowski J."/>
            <person name="Ruckert C."/>
        </authorList>
    </citation>
    <scope>NUCLEOTIDE SEQUENCE</scope>
    <source>
        <strain evidence="4">KCTC 12343</strain>
    </source>
</reference>
<dbReference type="PROSITE" id="PS51903">
    <property type="entry name" value="CLP_R"/>
    <property type="match status" value="1"/>
</dbReference>
<dbReference type="InterPro" id="IPR004176">
    <property type="entry name" value="Clp_R_N"/>
</dbReference>
<reference evidence="5 6" key="2">
    <citation type="submission" date="2019-02" db="EMBL/GenBank/DDBJ databases">
        <title>Draft Genome Sequences of Six Type Strains of the Genus Massilia.</title>
        <authorList>
            <person name="Miess H."/>
            <person name="Frediansyhah A."/>
            <person name="Gross H."/>
        </authorList>
    </citation>
    <scope>NUCLEOTIDE SEQUENCE [LARGE SCALE GENOMIC DNA]</scope>
    <source>
        <strain evidence="5 6">DSM 17472</strain>
    </source>
</reference>
<dbReference type="EMBL" id="BMWV01000006">
    <property type="protein sequence ID" value="GGY44695.1"/>
    <property type="molecule type" value="Genomic_DNA"/>
</dbReference>
<evidence type="ECO:0000313" key="6">
    <source>
        <dbReference type="Proteomes" id="UP000292307"/>
    </source>
</evidence>
<proteinExistence type="inferred from homology"/>
<dbReference type="OrthoDB" id="7059167at2"/>
<evidence type="ECO:0000259" key="3">
    <source>
        <dbReference type="PROSITE" id="PS51903"/>
    </source>
</evidence>
<gene>
    <name evidence="5" type="ORF">EYF70_00145</name>
    <name evidence="4" type="ORF">GCM10007387_28290</name>
</gene>
<organism evidence="4 7">
    <name type="scientific">Pseudoduganella albidiflava</name>
    <dbReference type="NCBI Taxonomy" id="321983"/>
    <lineage>
        <taxon>Bacteria</taxon>
        <taxon>Pseudomonadati</taxon>
        <taxon>Pseudomonadota</taxon>
        <taxon>Betaproteobacteria</taxon>
        <taxon>Burkholderiales</taxon>
        <taxon>Oxalobacteraceae</taxon>
        <taxon>Telluria group</taxon>
        <taxon>Pseudoduganella</taxon>
    </lineage>
</organism>
<evidence type="ECO:0000313" key="4">
    <source>
        <dbReference type="EMBL" id="GGY44695.1"/>
    </source>
</evidence>
<dbReference type="EMBL" id="CP036401">
    <property type="protein sequence ID" value="QBH99418.1"/>
    <property type="molecule type" value="Genomic_DNA"/>
</dbReference>
<evidence type="ECO:0000256" key="2">
    <source>
        <dbReference type="PROSITE-ProRule" id="PRU01251"/>
    </source>
</evidence>
<feature type="domain" description="Clp R" evidence="3">
    <location>
        <begin position="1"/>
        <end position="75"/>
    </location>
</feature>
<dbReference type="AlphaFoldDB" id="A0A411WS52"/>
<evidence type="ECO:0000256" key="1">
    <source>
        <dbReference type="ARBA" id="ARBA00008675"/>
    </source>
</evidence>
<dbReference type="Gene3D" id="1.10.1780.10">
    <property type="entry name" value="Clp, N-terminal domain"/>
    <property type="match status" value="1"/>
</dbReference>
<comment type="similarity">
    <text evidence="1">Belongs to the ClpA/ClpB family.</text>
</comment>
<name>A0A411WS52_9BURK</name>
<evidence type="ECO:0000313" key="7">
    <source>
        <dbReference type="Proteomes" id="UP000628442"/>
    </source>
</evidence>
<accession>A0A411WS52</accession>
<protein>
    <submittedName>
        <fullName evidence="5">Peptidase</fullName>
    </submittedName>
</protein>
<dbReference type="Proteomes" id="UP000628442">
    <property type="component" value="Unassembled WGS sequence"/>
</dbReference>
<dbReference type="InterPro" id="IPR036628">
    <property type="entry name" value="Clp_N_dom_sf"/>
</dbReference>
<dbReference type="RefSeq" id="WP_131143574.1">
    <property type="nucleotide sequence ID" value="NZ_BMWV01000006.1"/>
</dbReference>